<comment type="caution">
    <text evidence="3">The sequence shown here is derived from an EMBL/GenBank/DDBJ whole genome shotgun (WGS) entry which is preliminary data.</text>
</comment>
<dbReference type="Proteomes" id="UP000564644">
    <property type="component" value="Unassembled WGS sequence"/>
</dbReference>
<gene>
    <name evidence="3" type="ORF">H7C18_05740</name>
</gene>
<dbReference type="Pfam" id="PF12840">
    <property type="entry name" value="HTH_20"/>
    <property type="match status" value="1"/>
</dbReference>
<dbReference type="PROSITE" id="PS50987">
    <property type="entry name" value="HTH_ARSR_2"/>
    <property type="match status" value="1"/>
</dbReference>
<dbReference type="GO" id="GO:0003700">
    <property type="term" value="F:DNA-binding transcription factor activity"/>
    <property type="evidence" value="ECO:0007669"/>
    <property type="project" value="InterPro"/>
</dbReference>
<proteinExistence type="predicted"/>
<dbReference type="SUPFAM" id="SSF46785">
    <property type="entry name" value="Winged helix' DNA-binding domain"/>
    <property type="match status" value="1"/>
</dbReference>
<organism evidence="3 4">
    <name type="scientific">Cohnella zeiphila</name>
    <dbReference type="NCBI Taxonomy" id="2761120"/>
    <lineage>
        <taxon>Bacteria</taxon>
        <taxon>Bacillati</taxon>
        <taxon>Bacillota</taxon>
        <taxon>Bacilli</taxon>
        <taxon>Bacillales</taxon>
        <taxon>Paenibacillaceae</taxon>
        <taxon>Cohnella</taxon>
    </lineage>
</organism>
<sequence>MDSIFKALADGSRRTLLDRLFLRNGQTLNELCGHLDTTRQSITKHLQLLEEAGLIVVEWQGRNKRHYLNAAPIAEIYDRWIGKFDRLRVEALQDLKKTLEVKHESE</sequence>
<dbReference type="InterPro" id="IPR011991">
    <property type="entry name" value="ArsR-like_HTH"/>
</dbReference>
<keyword evidence="4" id="KW-1185">Reference proteome</keyword>
<keyword evidence="1" id="KW-0238">DNA-binding</keyword>
<evidence type="ECO:0000313" key="3">
    <source>
        <dbReference type="EMBL" id="MBB6730397.1"/>
    </source>
</evidence>
<name>A0A7X0SI59_9BACL</name>
<accession>A0A7X0SI59</accession>
<dbReference type="SMART" id="SM00418">
    <property type="entry name" value="HTH_ARSR"/>
    <property type="match status" value="1"/>
</dbReference>
<dbReference type="AlphaFoldDB" id="A0A7X0SI59"/>
<feature type="domain" description="HTH arsR-type" evidence="2">
    <location>
        <begin position="1"/>
        <end position="88"/>
    </location>
</feature>
<dbReference type="InterPro" id="IPR036390">
    <property type="entry name" value="WH_DNA-bd_sf"/>
</dbReference>
<dbReference type="Gene3D" id="1.10.10.10">
    <property type="entry name" value="Winged helix-like DNA-binding domain superfamily/Winged helix DNA-binding domain"/>
    <property type="match status" value="1"/>
</dbReference>
<evidence type="ECO:0000259" key="2">
    <source>
        <dbReference type="PROSITE" id="PS50987"/>
    </source>
</evidence>
<dbReference type="InterPro" id="IPR001845">
    <property type="entry name" value="HTH_ArsR_DNA-bd_dom"/>
</dbReference>
<dbReference type="CDD" id="cd00090">
    <property type="entry name" value="HTH_ARSR"/>
    <property type="match status" value="1"/>
</dbReference>
<evidence type="ECO:0000256" key="1">
    <source>
        <dbReference type="ARBA" id="ARBA00023125"/>
    </source>
</evidence>
<evidence type="ECO:0000313" key="4">
    <source>
        <dbReference type="Proteomes" id="UP000564644"/>
    </source>
</evidence>
<dbReference type="PRINTS" id="PR00778">
    <property type="entry name" value="HTHARSR"/>
</dbReference>
<dbReference type="GO" id="GO:0003677">
    <property type="term" value="F:DNA binding"/>
    <property type="evidence" value="ECO:0007669"/>
    <property type="project" value="UniProtKB-KW"/>
</dbReference>
<dbReference type="InterPro" id="IPR036388">
    <property type="entry name" value="WH-like_DNA-bd_sf"/>
</dbReference>
<dbReference type="RefSeq" id="WP_185128067.1">
    <property type="nucleotide sequence ID" value="NZ_JACJVO010000007.1"/>
</dbReference>
<reference evidence="3 4" key="1">
    <citation type="submission" date="2020-08" db="EMBL/GenBank/DDBJ databases">
        <title>Cohnella phylogeny.</title>
        <authorList>
            <person name="Dunlap C."/>
        </authorList>
    </citation>
    <scope>NUCLEOTIDE SEQUENCE [LARGE SCALE GENOMIC DNA]</scope>
    <source>
        <strain evidence="3 4">CBP 2801</strain>
    </source>
</reference>
<dbReference type="PANTHER" id="PTHR38600:SF1">
    <property type="entry name" value="TRANSCRIPTIONAL REGULATORY PROTEIN"/>
    <property type="match status" value="1"/>
</dbReference>
<protein>
    <submittedName>
        <fullName evidence="3">Helix-turn-helix transcriptional regulator</fullName>
    </submittedName>
</protein>
<dbReference type="PANTHER" id="PTHR38600">
    <property type="entry name" value="TRANSCRIPTIONAL REGULATORY PROTEIN"/>
    <property type="match status" value="1"/>
</dbReference>
<dbReference type="EMBL" id="JACJVO010000007">
    <property type="protein sequence ID" value="MBB6730397.1"/>
    <property type="molecule type" value="Genomic_DNA"/>
</dbReference>